<dbReference type="KEGG" id="vg:80528079"/>
<dbReference type="Proteomes" id="UP000319520">
    <property type="component" value="Segment"/>
</dbReference>
<name>A0A2Z5E067_9ADEN</name>
<proteinExistence type="predicted"/>
<sequence>MDRLVCRLTARRCFTAEDWHCSDPETYARYREVCETVLLKVKKHYCSYSLYQCFLGNPHQPEYGHSPESALRRMASREAFQLSPLVNAIYRWFSDFTFTGAVDTLNTLYVVGDATTDADTFASSLLRMFSCVVTAHLNDFSVKDYAPISRTTRLLFFPPVQHSFPFSNPFVGQMLKGKEIFVAIGEEESAQIRPVKCLVRLKQLPRPENLPTNKREHVIIIFSETGSGQAFFQTELGIYIDAIKGRDRDQVECQNYYGVLCSSNHSYCETCSEPFDIVSVAE</sequence>
<evidence type="ECO:0000313" key="2">
    <source>
        <dbReference type="Proteomes" id="UP000319520"/>
    </source>
</evidence>
<dbReference type="EMBL" id="MH580295">
    <property type="protein sequence ID" value="AXB73055.1"/>
    <property type="molecule type" value="Genomic_DNA"/>
</dbReference>
<reference evidence="1 2" key="1">
    <citation type="submission" date="2018-07" db="EMBL/GenBank/DDBJ databases">
        <title>Complete genome sequence of a Psittacine Adenovirus-1 identified from a Poicephalus senegalus in Italy.</title>
        <authorList>
            <person name="Milani A."/>
            <person name="Zamperin G."/>
            <person name="Fusaro A."/>
            <person name="Monne I."/>
        </authorList>
    </citation>
    <scope>NUCLEOTIDE SEQUENCE [LARGE SCALE GENOMIC DNA]</scope>
    <source>
        <strain evidence="1">18VIR149_ITA_2018</strain>
    </source>
</reference>
<evidence type="ECO:0000313" key="1">
    <source>
        <dbReference type="EMBL" id="AXB73055.1"/>
    </source>
</evidence>
<accession>A0A2Z5E067</accession>
<protein>
    <submittedName>
        <fullName evidence="1">Uncharacterized protein</fullName>
    </submittedName>
</protein>
<dbReference type="GeneID" id="80528079"/>
<organism evidence="1 2">
    <name type="scientific">Psittacine adenovirus 1</name>
    <dbReference type="NCBI Taxonomy" id="318592"/>
    <lineage>
        <taxon>Viruses</taxon>
        <taxon>Varidnaviria</taxon>
        <taxon>Bamfordvirae</taxon>
        <taxon>Preplasmiviricota</taxon>
        <taxon>Polisuviricotina</taxon>
        <taxon>Pharingeaviricetes</taxon>
        <taxon>Rowavirales</taxon>
        <taxon>Adenoviridae</taxon>
        <taxon>Aviadenovirus</taxon>
        <taxon>Aviadenovirus senegalense</taxon>
        <taxon>Psittacine aviadenovirus C</taxon>
    </lineage>
</organism>
<keyword evidence="2" id="KW-1185">Reference proteome</keyword>
<dbReference type="RefSeq" id="YP_010790670.1">
    <property type="nucleotide sequence ID" value="NC_075452.1"/>
</dbReference>